<dbReference type="EMBL" id="CP027668">
    <property type="protein sequence ID" value="AVO44495.1"/>
    <property type="molecule type" value="Genomic_DNA"/>
</dbReference>
<organism evidence="1 2">
    <name type="scientific">Phreatobacter cathodiphilus</name>
    <dbReference type="NCBI Taxonomy" id="1868589"/>
    <lineage>
        <taxon>Bacteria</taxon>
        <taxon>Pseudomonadati</taxon>
        <taxon>Pseudomonadota</taxon>
        <taxon>Alphaproteobacteria</taxon>
        <taxon>Hyphomicrobiales</taxon>
        <taxon>Phreatobacteraceae</taxon>
        <taxon>Phreatobacter</taxon>
    </lineage>
</organism>
<dbReference type="KEGG" id="phr:C6569_05130"/>
<reference evidence="1 2" key="1">
    <citation type="submission" date="2018-03" db="EMBL/GenBank/DDBJ databases">
        <title>Genome sequencing of Phreatobacter sp.</title>
        <authorList>
            <person name="Kim S.-J."/>
            <person name="Heo J."/>
            <person name="Kwon S.-W."/>
        </authorList>
    </citation>
    <scope>NUCLEOTIDE SEQUENCE [LARGE SCALE GENOMIC DNA]</scope>
    <source>
        <strain evidence="1 2">S-12</strain>
    </source>
</reference>
<keyword evidence="2" id="KW-1185">Reference proteome</keyword>
<dbReference type="Proteomes" id="UP000237889">
    <property type="component" value="Chromosome"/>
</dbReference>
<protein>
    <submittedName>
        <fullName evidence="1">Uncharacterized protein</fullName>
    </submittedName>
</protein>
<evidence type="ECO:0000313" key="2">
    <source>
        <dbReference type="Proteomes" id="UP000237889"/>
    </source>
</evidence>
<name>A0A2S0N8N5_9HYPH</name>
<accession>A0A2S0N8N5</accession>
<dbReference type="AlphaFoldDB" id="A0A2S0N8N5"/>
<dbReference type="RefSeq" id="WP_106747825.1">
    <property type="nucleotide sequence ID" value="NZ_CP027668.1"/>
</dbReference>
<gene>
    <name evidence="1" type="ORF">C6569_05130</name>
</gene>
<dbReference type="OrthoDB" id="8002257at2"/>
<proteinExistence type="predicted"/>
<evidence type="ECO:0000313" key="1">
    <source>
        <dbReference type="EMBL" id="AVO44495.1"/>
    </source>
</evidence>
<sequence>MKAIVLAFAAAIVIAVGAGYLLNTTYQTTADARFSTTGAQLRGSEAGYNLVGKSWDGMNAPTATR</sequence>